<gene>
    <name evidence="2" type="ORF">EYC80_000819</name>
</gene>
<dbReference type="InterPro" id="IPR016181">
    <property type="entry name" value="Acyl_CoA_acyltransferase"/>
</dbReference>
<dbReference type="SUPFAM" id="SSF55729">
    <property type="entry name" value="Acyl-CoA N-acyltransferases (Nat)"/>
    <property type="match status" value="1"/>
</dbReference>
<feature type="domain" description="N-acetyltransferase" evidence="1">
    <location>
        <begin position="97"/>
        <end position="242"/>
    </location>
</feature>
<evidence type="ECO:0000313" key="3">
    <source>
        <dbReference type="Proteomes" id="UP000326757"/>
    </source>
</evidence>
<protein>
    <recommendedName>
        <fullName evidence="1">N-acetyltransferase domain-containing protein</fullName>
    </recommendedName>
</protein>
<dbReference type="Gene3D" id="3.40.630.30">
    <property type="match status" value="1"/>
</dbReference>
<dbReference type="Proteomes" id="UP000326757">
    <property type="component" value="Unassembled WGS sequence"/>
</dbReference>
<comment type="caution">
    <text evidence="2">The sequence shown here is derived from an EMBL/GenBank/DDBJ whole genome shotgun (WGS) entry which is preliminary data.</text>
</comment>
<dbReference type="CDD" id="cd04301">
    <property type="entry name" value="NAT_SF"/>
    <property type="match status" value="1"/>
</dbReference>
<dbReference type="AlphaFoldDB" id="A0A5N6K7C6"/>
<sequence>MMLSFNSNPTLLLANLQDVPELAAITTRAFEASDSIFPMIWGNTAPGSHDAAAMMLLNPIQTPVNITWKAEVDDKVVGYARWCLPTNSKGKGLEIDKNILAESMEGISGNEMNNGSATGQFKQKVEGGWKTPHGMNFDLFLRKVKGTIECREQDYDAEVDIMLDLCFVDPAYHKRGIGNLLLEWGLAKADKEGRRICLVSTPQARNFYERAGWLERENLGLDLEAHGGKGRYERCWMIRETRPWN</sequence>
<dbReference type="GO" id="GO:0016747">
    <property type="term" value="F:acyltransferase activity, transferring groups other than amino-acyl groups"/>
    <property type="evidence" value="ECO:0007669"/>
    <property type="project" value="InterPro"/>
</dbReference>
<dbReference type="Pfam" id="PF13508">
    <property type="entry name" value="Acetyltransf_7"/>
    <property type="match status" value="1"/>
</dbReference>
<name>A0A5N6K7C6_MONLA</name>
<evidence type="ECO:0000313" key="2">
    <source>
        <dbReference type="EMBL" id="KAB8298640.1"/>
    </source>
</evidence>
<dbReference type="InterPro" id="IPR000182">
    <property type="entry name" value="GNAT_dom"/>
</dbReference>
<dbReference type="OrthoDB" id="410198at2759"/>
<keyword evidence="3" id="KW-1185">Reference proteome</keyword>
<organism evidence="2 3">
    <name type="scientific">Monilinia laxa</name>
    <name type="common">Brown rot fungus</name>
    <name type="synonym">Sclerotinia laxa</name>
    <dbReference type="NCBI Taxonomy" id="61186"/>
    <lineage>
        <taxon>Eukaryota</taxon>
        <taxon>Fungi</taxon>
        <taxon>Dikarya</taxon>
        <taxon>Ascomycota</taxon>
        <taxon>Pezizomycotina</taxon>
        <taxon>Leotiomycetes</taxon>
        <taxon>Helotiales</taxon>
        <taxon>Sclerotiniaceae</taxon>
        <taxon>Monilinia</taxon>
    </lineage>
</organism>
<dbReference type="InterPro" id="IPR052523">
    <property type="entry name" value="Trichothecene_AcTrans"/>
</dbReference>
<proteinExistence type="predicted"/>
<evidence type="ECO:0000259" key="1">
    <source>
        <dbReference type="PROSITE" id="PS51186"/>
    </source>
</evidence>
<dbReference type="EMBL" id="VIGI01000006">
    <property type="protein sequence ID" value="KAB8298640.1"/>
    <property type="molecule type" value="Genomic_DNA"/>
</dbReference>
<dbReference type="PANTHER" id="PTHR42791:SF2">
    <property type="entry name" value="N-ACETYLTRANSFERASE DOMAIN-CONTAINING PROTEIN"/>
    <property type="match status" value="1"/>
</dbReference>
<dbReference type="PANTHER" id="PTHR42791">
    <property type="entry name" value="GNAT FAMILY ACETYLTRANSFERASE"/>
    <property type="match status" value="1"/>
</dbReference>
<dbReference type="PROSITE" id="PS51186">
    <property type="entry name" value="GNAT"/>
    <property type="match status" value="1"/>
</dbReference>
<reference evidence="2 3" key="1">
    <citation type="submission" date="2019-06" db="EMBL/GenBank/DDBJ databases">
        <title>Genome Sequence of the Brown Rot Fungal Pathogen Monilinia laxa.</title>
        <authorList>
            <person name="De Miccolis Angelini R.M."/>
            <person name="Landi L."/>
            <person name="Abate D."/>
            <person name="Pollastro S."/>
            <person name="Romanazzi G."/>
            <person name="Faretra F."/>
        </authorList>
    </citation>
    <scope>NUCLEOTIDE SEQUENCE [LARGE SCALE GENOMIC DNA]</scope>
    <source>
        <strain evidence="2 3">Mlax316</strain>
    </source>
</reference>
<accession>A0A5N6K7C6</accession>